<evidence type="ECO:0000256" key="8">
    <source>
        <dbReference type="PROSITE-ProRule" id="PRU00433"/>
    </source>
</evidence>
<evidence type="ECO:0000256" key="3">
    <source>
        <dbReference type="ARBA" id="ARBA00022692"/>
    </source>
</evidence>
<evidence type="ECO:0000256" key="4">
    <source>
        <dbReference type="ARBA" id="ARBA00022723"/>
    </source>
</evidence>
<accession>A0ABS8CDG2</accession>
<keyword evidence="2 8" id="KW-0349">Heme</keyword>
<feature type="signal peptide" evidence="10">
    <location>
        <begin position="1"/>
        <end position="20"/>
    </location>
</feature>
<evidence type="ECO:0000313" key="13">
    <source>
        <dbReference type="Proteomes" id="UP000776983"/>
    </source>
</evidence>
<keyword evidence="7 9" id="KW-0472">Membrane</keyword>
<comment type="subcellular location">
    <subcellularLocation>
        <location evidence="1">Membrane</location>
    </subcellularLocation>
</comment>
<dbReference type="Proteomes" id="UP000776983">
    <property type="component" value="Unassembled WGS sequence"/>
</dbReference>
<keyword evidence="10" id="KW-0732">Signal</keyword>
<evidence type="ECO:0000256" key="7">
    <source>
        <dbReference type="ARBA" id="ARBA00023136"/>
    </source>
</evidence>
<evidence type="ECO:0000256" key="9">
    <source>
        <dbReference type="SAM" id="Phobius"/>
    </source>
</evidence>
<feature type="chain" id="PRO_5045050665" evidence="10">
    <location>
        <begin position="21"/>
        <end position="282"/>
    </location>
</feature>
<dbReference type="InterPro" id="IPR002326">
    <property type="entry name" value="Cyt_c1"/>
</dbReference>
<evidence type="ECO:0000313" key="12">
    <source>
        <dbReference type="EMBL" id="MCB5363639.1"/>
    </source>
</evidence>
<dbReference type="PROSITE" id="PS51007">
    <property type="entry name" value="CYTC"/>
    <property type="match status" value="1"/>
</dbReference>
<dbReference type="EMBL" id="JACDXW010000003">
    <property type="protein sequence ID" value="MCB5363639.1"/>
    <property type="molecule type" value="Genomic_DNA"/>
</dbReference>
<keyword evidence="4 8" id="KW-0479">Metal-binding</keyword>
<evidence type="ECO:0000256" key="5">
    <source>
        <dbReference type="ARBA" id="ARBA00022989"/>
    </source>
</evidence>
<keyword evidence="5 9" id="KW-1133">Transmembrane helix</keyword>
<name>A0ABS8CDG2_9BURK</name>
<dbReference type="PROSITE" id="PS51257">
    <property type="entry name" value="PROKAR_LIPOPROTEIN"/>
    <property type="match status" value="1"/>
</dbReference>
<keyword evidence="6 8" id="KW-0408">Iron</keyword>
<proteinExistence type="predicted"/>
<feature type="transmembrane region" description="Helical" evidence="9">
    <location>
        <begin position="255"/>
        <end position="273"/>
    </location>
</feature>
<dbReference type="InterPro" id="IPR009056">
    <property type="entry name" value="Cyt_c-like_dom"/>
</dbReference>
<evidence type="ECO:0000256" key="1">
    <source>
        <dbReference type="ARBA" id="ARBA00004370"/>
    </source>
</evidence>
<dbReference type="SUPFAM" id="SSF46626">
    <property type="entry name" value="Cytochrome c"/>
    <property type="match status" value="1"/>
</dbReference>
<comment type="caution">
    <text evidence="12">The sequence shown here is derived from an EMBL/GenBank/DDBJ whole genome shotgun (WGS) entry which is preliminary data.</text>
</comment>
<keyword evidence="3 9" id="KW-0812">Transmembrane</keyword>
<evidence type="ECO:0000259" key="11">
    <source>
        <dbReference type="PROSITE" id="PS51007"/>
    </source>
</evidence>
<dbReference type="InterPro" id="IPR036909">
    <property type="entry name" value="Cyt_c-like_dom_sf"/>
</dbReference>
<dbReference type="Gene3D" id="1.10.760.10">
    <property type="entry name" value="Cytochrome c-like domain"/>
    <property type="match status" value="1"/>
</dbReference>
<dbReference type="PANTHER" id="PTHR10266">
    <property type="entry name" value="CYTOCHROME C1"/>
    <property type="match status" value="1"/>
</dbReference>
<reference evidence="12 13" key="1">
    <citation type="submission" date="2020-07" db="EMBL/GenBank/DDBJ databases">
        <title>Pusillimonas sp. nov., isolated from poultry manure in Taiwan.</title>
        <authorList>
            <person name="Lin S.-Y."/>
            <person name="Tang Y.-S."/>
            <person name="Young C.-C."/>
        </authorList>
    </citation>
    <scope>NUCLEOTIDE SEQUENCE [LARGE SCALE GENOMIC DNA]</scope>
    <source>
        <strain evidence="12 13">CC-YST705</strain>
    </source>
</reference>
<keyword evidence="13" id="KW-1185">Reference proteome</keyword>
<gene>
    <name evidence="12" type="ORF">H0484_07745</name>
</gene>
<evidence type="ECO:0000256" key="10">
    <source>
        <dbReference type="SAM" id="SignalP"/>
    </source>
</evidence>
<feature type="domain" description="Cytochrome c" evidence="11">
    <location>
        <begin position="38"/>
        <end position="137"/>
    </location>
</feature>
<organism evidence="12 13">
    <name type="scientific">Mesopusillimonas faecipullorum</name>
    <dbReference type="NCBI Taxonomy" id="2755040"/>
    <lineage>
        <taxon>Bacteria</taxon>
        <taxon>Pseudomonadati</taxon>
        <taxon>Pseudomonadota</taxon>
        <taxon>Betaproteobacteria</taxon>
        <taxon>Burkholderiales</taxon>
        <taxon>Alcaligenaceae</taxon>
        <taxon>Mesopusillimonas</taxon>
    </lineage>
</organism>
<evidence type="ECO:0000256" key="2">
    <source>
        <dbReference type="ARBA" id="ARBA00022617"/>
    </source>
</evidence>
<protein>
    <submittedName>
        <fullName evidence="12">Cytochrome c1</fullName>
    </submittedName>
</protein>
<evidence type="ECO:0000256" key="6">
    <source>
        <dbReference type="ARBA" id="ARBA00023004"/>
    </source>
</evidence>
<sequence length="282" mass="31588">MIKKLLGILAISLSCSVAFAAESGYQLEKAPNRINDLAALQNGAKLFVNYCMGCHSANALRYNKLTELGLTEDEIRKNLMFASDKIGDLMTIAMSRGEGTKWFGAPPPDLSVIARAKSVNLGPTGVDYIYNFMRTFYRDNSKLTGWDNAVFANPAMPHALWTEQGPITYVRTSFAPKATDDGKTEWVRTVTTFDPQGFKEVETEVVANHRGGETVQHSFQYADRSARTTFDNNVADLANFLGWMAEPNQLFRKRLGVWVILFLGLFLVVAWRLNAAYWKHVK</sequence>
<dbReference type="RefSeq" id="WP_226954002.1">
    <property type="nucleotide sequence ID" value="NZ_JACDXW010000003.1"/>
</dbReference>
<dbReference type="PANTHER" id="PTHR10266:SF3">
    <property type="entry name" value="CYTOCHROME C1, HEME PROTEIN, MITOCHONDRIAL"/>
    <property type="match status" value="1"/>
</dbReference>
<dbReference type="Pfam" id="PF02167">
    <property type="entry name" value="Cytochrom_C1"/>
    <property type="match status" value="1"/>
</dbReference>